<dbReference type="InterPro" id="IPR009003">
    <property type="entry name" value="Peptidase_S1_PA"/>
</dbReference>
<evidence type="ECO:0000313" key="7">
    <source>
        <dbReference type="EMBL" id="AET50594.1"/>
    </source>
</evidence>
<evidence type="ECO:0000256" key="2">
    <source>
        <dbReference type="ARBA" id="ARBA00022670"/>
    </source>
</evidence>
<dbReference type="FunFam" id="2.40.10.10:FF:000012">
    <property type="entry name" value="protease Do-like 9"/>
    <property type="match status" value="1"/>
</dbReference>
<dbReference type="SUPFAM" id="SSF50494">
    <property type="entry name" value="Trypsin-like serine proteases"/>
    <property type="match status" value="1"/>
</dbReference>
<feature type="domain" description="Protease Do-like PDZ" evidence="6">
    <location>
        <begin position="438"/>
        <end position="575"/>
    </location>
</feature>
<sequence>MPNSGSAEGGEAAPPLRGPLSHVETRLSKRKSTDGAVAAEAASVVAEAAAKRGRRPAAGGKSPSLGTSAVPHMPEAPCNGHVHHPSRAAHLPVHRESDAETKEAIIRSEIPKSVVKVFCTHCEPNYSQPWTTRRQTSSTSTGFVTVDAGGSHCILTNAHSVDNAAVVQVRRRGDHQKHEARVICIGLDCDLAMLQVDDPDFWDGIGPPLEWGPSPSLEDPVTVAGYPLGGDNSSVTQGVVSRTDLQQYSMGSCWLLAIQIDAAINPGNSGGPALNKEKQCVGIAFQSLKDGDTENIGYIIPSEVVVHFLEDFQRHKKYTGFGDCGFTWQKLENRFMRSALSLKSKQQGVLVKKVDGASYARDVLQRGDIVLAVNGNRVASDGSVSFRNGERILFSWLFAQLFVGDRCSLTILRRGKQLEVSYEVGKVNLLVPATNDLPRPEYLIVGGLVFVPLSEPFLKSEYGDDFESRAPVRLLDRWQHGMQQFPGQQCVILTHVLAHEITVGFEHLHNIQVVAFNGEQVRTLRHLKDLVEASTDEFWRFDLDHEEVVILKAASARSALKSILSRNLIPSHKSEGL</sequence>
<name>H9B9D4_EIMTE</name>
<keyword evidence="2" id="KW-0645">Protease</keyword>
<dbReference type="GO" id="GO:0006508">
    <property type="term" value="P:proteolysis"/>
    <property type="evidence" value="ECO:0007669"/>
    <property type="project" value="UniProtKB-KW"/>
</dbReference>
<dbReference type="Gene3D" id="3.20.190.20">
    <property type="match status" value="1"/>
</dbReference>
<dbReference type="SUPFAM" id="SSF50156">
    <property type="entry name" value="PDZ domain-like"/>
    <property type="match status" value="1"/>
</dbReference>
<feature type="compositionally biased region" description="Basic and acidic residues" evidence="5">
    <location>
        <begin position="23"/>
        <end position="33"/>
    </location>
</feature>
<comment type="similarity">
    <text evidence="1">Belongs to the peptidase S1C family.</text>
</comment>
<dbReference type="GO" id="GO:0004252">
    <property type="term" value="F:serine-type endopeptidase activity"/>
    <property type="evidence" value="ECO:0007669"/>
    <property type="project" value="InterPro"/>
</dbReference>
<evidence type="ECO:0000259" key="6">
    <source>
        <dbReference type="Pfam" id="PF17815"/>
    </source>
</evidence>
<keyword evidence="4" id="KW-0720">Serine protease</keyword>
<dbReference type="InterPro" id="IPR036034">
    <property type="entry name" value="PDZ_sf"/>
</dbReference>
<evidence type="ECO:0000256" key="1">
    <source>
        <dbReference type="ARBA" id="ARBA00010541"/>
    </source>
</evidence>
<dbReference type="InterPro" id="IPR043504">
    <property type="entry name" value="Peptidase_S1_PA_chymotrypsin"/>
</dbReference>
<proteinExistence type="evidence at transcript level"/>
<dbReference type="VEuPathDB" id="ToxoDB:ETH2_1253800"/>
<dbReference type="PANTHER" id="PTHR45980:SF18">
    <property type="entry name" value="PROTEASE DO-LIKE 9"/>
    <property type="match status" value="1"/>
</dbReference>
<feature type="region of interest" description="Disordered" evidence="5">
    <location>
        <begin position="1"/>
        <end position="85"/>
    </location>
</feature>
<dbReference type="EMBL" id="JN987371">
    <property type="protein sequence ID" value="AET50594.1"/>
    <property type="molecule type" value="mRNA"/>
</dbReference>
<dbReference type="Gene3D" id="2.40.10.10">
    <property type="entry name" value="Trypsin-like serine proteases"/>
    <property type="match status" value="2"/>
</dbReference>
<evidence type="ECO:0000256" key="5">
    <source>
        <dbReference type="SAM" id="MobiDB-lite"/>
    </source>
</evidence>
<dbReference type="Gene3D" id="2.30.42.10">
    <property type="match status" value="1"/>
</dbReference>
<dbReference type="PRINTS" id="PR00834">
    <property type="entry name" value="PROTEASES2C"/>
</dbReference>
<dbReference type="InterPro" id="IPR046449">
    <property type="entry name" value="DEGP_PDZ_sf"/>
</dbReference>
<feature type="compositionally biased region" description="Low complexity" evidence="5">
    <location>
        <begin position="36"/>
        <end position="48"/>
    </location>
</feature>
<dbReference type="InterPro" id="IPR001940">
    <property type="entry name" value="Peptidase_S1C"/>
</dbReference>
<reference evidence="7" key="1">
    <citation type="journal article" date="2012" name="BMC Genomics">
        <title>Characterisation of full-length cDNA sequences provides insights into the Eimeria tenella transcriptome.</title>
        <authorList>
            <person name="Amiruddin N."/>
            <person name="Lee X.W."/>
            <person name="Blake D.P."/>
            <person name="Suzuki Y."/>
            <person name="Tay Y.L."/>
            <person name="Lim L.S."/>
            <person name="Tomley F.M."/>
            <person name="Watanabe J."/>
            <person name="Sugimoto C."/>
            <person name="Wan K.L."/>
        </authorList>
    </citation>
    <scope>NUCLEOTIDE SEQUENCE</scope>
    <source>
        <strain evidence="7">Houghton</strain>
    </source>
</reference>
<organism evidence="7">
    <name type="scientific">Eimeria tenella</name>
    <name type="common">Coccidian parasite</name>
    <dbReference type="NCBI Taxonomy" id="5802"/>
    <lineage>
        <taxon>Eukaryota</taxon>
        <taxon>Sar</taxon>
        <taxon>Alveolata</taxon>
        <taxon>Apicomplexa</taxon>
        <taxon>Conoidasida</taxon>
        <taxon>Coccidia</taxon>
        <taxon>Eucoccidiorida</taxon>
        <taxon>Eimeriorina</taxon>
        <taxon>Eimeriidae</taxon>
        <taxon>Eimeria</taxon>
    </lineage>
</organism>
<dbReference type="VEuPathDB" id="ToxoDB:ETH_00015245"/>
<accession>H9B9D4</accession>
<dbReference type="PANTHER" id="PTHR45980">
    <property type="match status" value="1"/>
</dbReference>
<evidence type="ECO:0000256" key="4">
    <source>
        <dbReference type="ARBA" id="ARBA00022825"/>
    </source>
</evidence>
<protein>
    <recommendedName>
        <fullName evidence="6">Protease Do-like PDZ domain-containing protein</fullName>
    </recommendedName>
</protein>
<dbReference type="Pfam" id="PF17815">
    <property type="entry name" value="PDZ_3"/>
    <property type="match status" value="1"/>
</dbReference>
<evidence type="ECO:0000256" key="3">
    <source>
        <dbReference type="ARBA" id="ARBA00022801"/>
    </source>
</evidence>
<keyword evidence="3" id="KW-0378">Hydrolase</keyword>
<dbReference type="Pfam" id="PF13365">
    <property type="entry name" value="Trypsin_2"/>
    <property type="match status" value="1"/>
</dbReference>
<dbReference type="AlphaFoldDB" id="H9B9D4"/>
<dbReference type="MEROPS" id="S01.279"/>
<dbReference type="InterPro" id="IPR041517">
    <property type="entry name" value="DEGP_PDZ"/>
</dbReference>